<dbReference type="GO" id="GO:0043386">
    <property type="term" value="P:mycotoxin biosynthetic process"/>
    <property type="evidence" value="ECO:0007669"/>
    <property type="project" value="InterPro"/>
</dbReference>
<dbReference type="Pfam" id="PF11807">
    <property type="entry name" value="UstYa"/>
    <property type="match status" value="1"/>
</dbReference>
<evidence type="ECO:0000313" key="5">
    <source>
        <dbReference type="Proteomes" id="UP001201163"/>
    </source>
</evidence>
<evidence type="ECO:0000313" key="4">
    <source>
        <dbReference type="EMBL" id="KAH8993701.1"/>
    </source>
</evidence>
<keyword evidence="2" id="KW-0560">Oxidoreductase</keyword>
<dbReference type="PANTHER" id="PTHR33365:SF11">
    <property type="entry name" value="TAT PATHWAY SIGNAL SEQUENCE"/>
    <property type="match status" value="1"/>
</dbReference>
<dbReference type="AlphaFoldDB" id="A0AAD4LJM6"/>
<comment type="similarity">
    <text evidence="3">Belongs to the ustYa family.</text>
</comment>
<reference evidence="4" key="1">
    <citation type="submission" date="2022-01" db="EMBL/GenBank/DDBJ databases">
        <title>Comparative genomics reveals a dynamic genome evolution in the ectomycorrhizal milk-cap (Lactarius) mushrooms.</title>
        <authorList>
            <consortium name="DOE Joint Genome Institute"/>
            <person name="Lebreton A."/>
            <person name="Tang N."/>
            <person name="Kuo A."/>
            <person name="LaButti K."/>
            <person name="Drula E."/>
            <person name="Barry K."/>
            <person name="Clum A."/>
            <person name="Lipzen A."/>
            <person name="Mousain D."/>
            <person name="Ng V."/>
            <person name="Wang R."/>
            <person name="Wang X."/>
            <person name="Dai Y."/>
            <person name="Henrissat B."/>
            <person name="Grigoriev I.V."/>
            <person name="Guerin-Laguette A."/>
            <person name="Yu F."/>
            <person name="Martin F.M."/>
        </authorList>
    </citation>
    <scope>NUCLEOTIDE SEQUENCE</scope>
    <source>
        <strain evidence="4">QP</strain>
    </source>
</reference>
<evidence type="ECO:0000256" key="1">
    <source>
        <dbReference type="ARBA" id="ARBA00004685"/>
    </source>
</evidence>
<comment type="pathway">
    <text evidence="1">Mycotoxin biosynthesis.</text>
</comment>
<dbReference type="PANTHER" id="PTHR33365">
    <property type="entry name" value="YALI0B05434P"/>
    <property type="match status" value="1"/>
</dbReference>
<evidence type="ECO:0000256" key="3">
    <source>
        <dbReference type="ARBA" id="ARBA00035112"/>
    </source>
</evidence>
<dbReference type="GO" id="GO:0016491">
    <property type="term" value="F:oxidoreductase activity"/>
    <property type="evidence" value="ECO:0007669"/>
    <property type="project" value="UniProtKB-KW"/>
</dbReference>
<comment type="caution">
    <text evidence="4">The sequence shown here is derived from an EMBL/GenBank/DDBJ whole genome shotgun (WGS) entry which is preliminary data.</text>
</comment>
<dbReference type="EMBL" id="JAKELL010000017">
    <property type="protein sequence ID" value="KAH8993701.1"/>
    <property type="molecule type" value="Genomic_DNA"/>
</dbReference>
<evidence type="ECO:0000256" key="2">
    <source>
        <dbReference type="ARBA" id="ARBA00023002"/>
    </source>
</evidence>
<accession>A0AAD4LJM6</accession>
<gene>
    <name evidence="4" type="ORF">EDB92DRAFT_2064764</name>
</gene>
<proteinExistence type="inferred from homology"/>
<name>A0AAD4LJM6_9AGAM</name>
<sequence>MYRKHANSVLVVLVASLGIASIILTHTLFAFVKNVQFETIVMKKKYSLIGDDWPPFFPLTLEREVEMVVEESVHYAVGAPGAEDEWFYERGFGFDGAGRIGANNRTFAVSLYHQEHCLLYLHRQLTNRTSKHRFPHHQHCLNYLRQQALCHPDLTLELGDFAQRDFEVDRVGQTHTCRDFDTAWDYNARNWLDWYHFLKETRLSSKSLYVASLGELLMI</sequence>
<protein>
    <submittedName>
        <fullName evidence="4">Uncharacterized protein</fullName>
    </submittedName>
</protein>
<dbReference type="Proteomes" id="UP001201163">
    <property type="component" value="Unassembled WGS sequence"/>
</dbReference>
<keyword evidence="5" id="KW-1185">Reference proteome</keyword>
<organism evidence="4 5">
    <name type="scientific">Lactarius akahatsu</name>
    <dbReference type="NCBI Taxonomy" id="416441"/>
    <lineage>
        <taxon>Eukaryota</taxon>
        <taxon>Fungi</taxon>
        <taxon>Dikarya</taxon>
        <taxon>Basidiomycota</taxon>
        <taxon>Agaricomycotina</taxon>
        <taxon>Agaricomycetes</taxon>
        <taxon>Russulales</taxon>
        <taxon>Russulaceae</taxon>
        <taxon>Lactarius</taxon>
    </lineage>
</organism>
<dbReference type="InterPro" id="IPR021765">
    <property type="entry name" value="UstYa-like"/>
</dbReference>